<dbReference type="PROSITE" id="PS50181">
    <property type="entry name" value="FBOX"/>
    <property type="match status" value="1"/>
</dbReference>
<dbReference type="PANTHER" id="PTHR31672">
    <property type="entry name" value="BNACNNG10540D PROTEIN"/>
    <property type="match status" value="1"/>
</dbReference>
<dbReference type="InterPro" id="IPR036047">
    <property type="entry name" value="F-box-like_dom_sf"/>
</dbReference>
<reference evidence="2 3" key="1">
    <citation type="submission" date="2024-01" db="EMBL/GenBank/DDBJ databases">
        <title>The genomes of 5 underutilized Papilionoideae crops provide insights into root nodulation and disease resistance.</title>
        <authorList>
            <person name="Yuan L."/>
        </authorList>
    </citation>
    <scope>NUCLEOTIDE SEQUENCE [LARGE SCALE GENOMIC DNA]</scope>
    <source>
        <strain evidence="2">LY-2023</strain>
        <tissue evidence="2">Leaf</tissue>
    </source>
</reference>
<dbReference type="SMART" id="SM00256">
    <property type="entry name" value="FBOX"/>
    <property type="match status" value="1"/>
</dbReference>
<evidence type="ECO:0000259" key="1">
    <source>
        <dbReference type="PROSITE" id="PS50181"/>
    </source>
</evidence>
<dbReference type="InterPro" id="IPR006527">
    <property type="entry name" value="F-box-assoc_dom_typ1"/>
</dbReference>
<gene>
    <name evidence="2" type="ORF">RJT34_29662</name>
</gene>
<dbReference type="SUPFAM" id="SSF81383">
    <property type="entry name" value="F-box domain"/>
    <property type="match status" value="1"/>
</dbReference>
<dbReference type="AlphaFoldDB" id="A0AAN9I1C4"/>
<dbReference type="InterPro" id="IPR001810">
    <property type="entry name" value="F-box_dom"/>
</dbReference>
<dbReference type="InterPro" id="IPR017451">
    <property type="entry name" value="F-box-assoc_interact_dom"/>
</dbReference>
<organism evidence="2 3">
    <name type="scientific">Clitoria ternatea</name>
    <name type="common">Butterfly pea</name>
    <dbReference type="NCBI Taxonomy" id="43366"/>
    <lineage>
        <taxon>Eukaryota</taxon>
        <taxon>Viridiplantae</taxon>
        <taxon>Streptophyta</taxon>
        <taxon>Embryophyta</taxon>
        <taxon>Tracheophyta</taxon>
        <taxon>Spermatophyta</taxon>
        <taxon>Magnoliopsida</taxon>
        <taxon>eudicotyledons</taxon>
        <taxon>Gunneridae</taxon>
        <taxon>Pentapetalae</taxon>
        <taxon>rosids</taxon>
        <taxon>fabids</taxon>
        <taxon>Fabales</taxon>
        <taxon>Fabaceae</taxon>
        <taxon>Papilionoideae</taxon>
        <taxon>50 kb inversion clade</taxon>
        <taxon>NPAAA clade</taxon>
        <taxon>indigoferoid/millettioid clade</taxon>
        <taxon>Phaseoleae</taxon>
        <taxon>Clitoria</taxon>
    </lineage>
</organism>
<dbReference type="Pfam" id="PF07734">
    <property type="entry name" value="FBA_1"/>
    <property type="match status" value="1"/>
</dbReference>
<dbReference type="Gene3D" id="1.20.1280.50">
    <property type="match status" value="1"/>
</dbReference>
<sequence>MRGINPSQKKSRIKNPMADRHFHLHLPSEVITEILCRLPVKSLLRLRSTCKHWRSLIDSTHFIFLHLNKSPNTTLILRRHSHLYTLDSHALHQPVELIHPLMCYSNSIKLLGSSNGLLCISNIADDIAIWNPSIRKHRILPSDRLHRPQSSLLAARVFGFGFDSSSNDYKLLNISYFVDLHNRTFDSRLQLYTMRSDTWTPLPSMPYALCCARTMGVFVSGALHWVVTRKLEPDQPDLVVAFDLRAEKFREVPLPVSVKGSLEMDVAKLGECLCVVENNGNSRFDVWVMKEYGLQESWCKVFTVTQGHGMRAMECVKPLCYSGDGDRVLFEEDRGKLCWYDLKSEQASYVKTPGGIPNTSVGSMLCVGSLVPPTLLTQCGFDFEREGQRPKDRNTSKKRDDFLSRGFKLTLMGYSIVNVDVWW</sequence>
<dbReference type="InterPro" id="IPR011043">
    <property type="entry name" value="Gal_Oxase/kelch_b-propeller"/>
</dbReference>
<dbReference type="EMBL" id="JAYKXN010000008">
    <property type="protein sequence ID" value="KAK7262102.1"/>
    <property type="molecule type" value="Genomic_DNA"/>
</dbReference>
<dbReference type="SUPFAM" id="SSF50965">
    <property type="entry name" value="Galactose oxidase, central domain"/>
    <property type="match status" value="1"/>
</dbReference>
<comment type="caution">
    <text evidence="2">The sequence shown here is derived from an EMBL/GenBank/DDBJ whole genome shotgun (WGS) entry which is preliminary data.</text>
</comment>
<evidence type="ECO:0000313" key="2">
    <source>
        <dbReference type="EMBL" id="KAK7262102.1"/>
    </source>
</evidence>
<keyword evidence="3" id="KW-1185">Reference proteome</keyword>
<evidence type="ECO:0000313" key="3">
    <source>
        <dbReference type="Proteomes" id="UP001359559"/>
    </source>
</evidence>
<dbReference type="InterPro" id="IPR050796">
    <property type="entry name" value="SCF_F-box_component"/>
</dbReference>
<dbReference type="Pfam" id="PF00646">
    <property type="entry name" value="F-box"/>
    <property type="match status" value="1"/>
</dbReference>
<dbReference type="NCBIfam" id="TIGR01640">
    <property type="entry name" value="F_box_assoc_1"/>
    <property type="match status" value="1"/>
</dbReference>
<accession>A0AAN9I1C4</accession>
<name>A0AAN9I1C4_CLITE</name>
<dbReference type="PANTHER" id="PTHR31672:SF13">
    <property type="entry name" value="F-BOX PROTEIN CPR30-LIKE"/>
    <property type="match status" value="1"/>
</dbReference>
<protein>
    <recommendedName>
        <fullName evidence="1">F-box domain-containing protein</fullName>
    </recommendedName>
</protein>
<dbReference type="Proteomes" id="UP001359559">
    <property type="component" value="Unassembled WGS sequence"/>
</dbReference>
<feature type="domain" description="F-box" evidence="1">
    <location>
        <begin position="20"/>
        <end position="67"/>
    </location>
</feature>
<dbReference type="CDD" id="cd22157">
    <property type="entry name" value="F-box_AtFBW1-like"/>
    <property type="match status" value="1"/>
</dbReference>
<proteinExistence type="predicted"/>